<evidence type="ECO:0000313" key="3">
    <source>
        <dbReference type="Proteomes" id="UP000499080"/>
    </source>
</evidence>
<dbReference type="EMBL" id="BGPR01000479">
    <property type="protein sequence ID" value="GBM22398.1"/>
    <property type="molecule type" value="Genomic_DNA"/>
</dbReference>
<dbReference type="GO" id="GO:0071897">
    <property type="term" value="P:DNA biosynthetic process"/>
    <property type="evidence" value="ECO:0007669"/>
    <property type="project" value="UniProtKB-ARBA"/>
</dbReference>
<proteinExistence type="predicted"/>
<organism evidence="2 3">
    <name type="scientific">Araneus ventricosus</name>
    <name type="common">Orbweaver spider</name>
    <name type="synonym">Epeira ventricosa</name>
    <dbReference type="NCBI Taxonomy" id="182803"/>
    <lineage>
        <taxon>Eukaryota</taxon>
        <taxon>Metazoa</taxon>
        <taxon>Ecdysozoa</taxon>
        <taxon>Arthropoda</taxon>
        <taxon>Chelicerata</taxon>
        <taxon>Arachnida</taxon>
        <taxon>Araneae</taxon>
        <taxon>Araneomorphae</taxon>
        <taxon>Entelegynae</taxon>
        <taxon>Araneoidea</taxon>
        <taxon>Araneidae</taxon>
        <taxon>Araneus</taxon>
    </lineage>
</organism>
<evidence type="ECO:0000259" key="1">
    <source>
        <dbReference type="Pfam" id="PF17919"/>
    </source>
</evidence>
<dbReference type="FunFam" id="3.30.70.270:FF:000026">
    <property type="entry name" value="Transposon Ty3-G Gag-Pol polyprotein"/>
    <property type="match status" value="1"/>
</dbReference>
<protein>
    <recommendedName>
        <fullName evidence="1">Reverse transcriptase/retrotransposon-derived protein RNase H-like domain-containing protein</fullName>
    </recommendedName>
</protein>
<dbReference type="PANTHER" id="PTHR37984">
    <property type="entry name" value="PROTEIN CBG26694"/>
    <property type="match status" value="1"/>
</dbReference>
<dbReference type="InterPro" id="IPR041577">
    <property type="entry name" value="RT_RNaseH_2"/>
</dbReference>
<dbReference type="PANTHER" id="PTHR37984:SF9">
    <property type="entry name" value="INTEGRASE CATALYTIC DOMAIN-CONTAINING PROTEIN"/>
    <property type="match status" value="1"/>
</dbReference>
<dbReference type="Gene3D" id="3.30.70.270">
    <property type="match status" value="1"/>
</dbReference>
<sequence length="132" mass="15399">MRLNTKKCIFSQTSIKFFRPYNRWTRNYPDPDKIAEVETYQPPTIKKELKHLLGMVNYLARFVPNYSDILFPLTSMLRNKVTFVWQAPQEAAFQKLMKILSSDPVLMIFQPGKETIVTIDASSESYNLPKSC</sequence>
<comment type="caution">
    <text evidence="2">The sequence shown here is derived from an EMBL/GenBank/DDBJ whole genome shotgun (WGS) entry which is preliminary data.</text>
</comment>
<keyword evidence="3" id="KW-1185">Reference proteome</keyword>
<feature type="domain" description="Reverse transcriptase/retrotransposon-derived protein RNase H-like" evidence="1">
    <location>
        <begin position="85"/>
        <end position="124"/>
    </location>
</feature>
<reference evidence="2 3" key="1">
    <citation type="journal article" date="2019" name="Sci. Rep.">
        <title>Orb-weaving spider Araneus ventricosus genome elucidates the spidroin gene catalogue.</title>
        <authorList>
            <person name="Kono N."/>
            <person name="Nakamura H."/>
            <person name="Ohtoshi R."/>
            <person name="Moran D.A.P."/>
            <person name="Shinohara A."/>
            <person name="Yoshida Y."/>
            <person name="Fujiwara M."/>
            <person name="Mori M."/>
            <person name="Tomita M."/>
            <person name="Arakawa K."/>
        </authorList>
    </citation>
    <scope>NUCLEOTIDE SEQUENCE [LARGE SCALE GENOMIC DNA]</scope>
</reference>
<gene>
    <name evidence="2" type="ORF">AVEN_166654_1</name>
</gene>
<evidence type="ECO:0000313" key="2">
    <source>
        <dbReference type="EMBL" id="GBM22398.1"/>
    </source>
</evidence>
<dbReference type="AlphaFoldDB" id="A0A4Y2E2X7"/>
<dbReference type="InterPro" id="IPR043128">
    <property type="entry name" value="Rev_trsase/Diguanyl_cyclase"/>
</dbReference>
<dbReference type="Pfam" id="PF17919">
    <property type="entry name" value="RT_RNaseH_2"/>
    <property type="match status" value="1"/>
</dbReference>
<dbReference type="InterPro" id="IPR050951">
    <property type="entry name" value="Retrovirus_Pol_polyprotein"/>
</dbReference>
<accession>A0A4Y2E2X7</accession>
<dbReference type="OrthoDB" id="430238at2759"/>
<dbReference type="SUPFAM" id="SSF56672">
    <property type="entry name" value="DNA/RNA polymerases"/>
    <property type="match status" value="1"/>
</dbReference>
<dbReference type="InterPro" id="IPR043502">
    <property type="entry name" value="DNA/RNA_pol_sf"/>
</dbReference>
<name>A0A4Y2E2X7_ARAVE</name>
<dbReference type="Proteomes" id="UP000499080">
    <property type="component" value="Unassembled WGS sequence"/>
</dbReference>